<proteinExistence type="predicted"/>
<name>A0ABS7NUK4_9NOCA</name>
<keyword evidence="2" id="KW-1185">Reference proteome</keyword>
<comment type="caution">
    <text evidence="1">The sequence shown here is derived from an EMBL/GenBank/DDBJ whole genome shotgun (WGS) entry which is preliminary data.</text>
</comment>
<dbReference type="RefSeq" id="WP_157889649.1">
    <property type="nucleotide sequence ID" value="NZ_JABUKE010000008.1"/>
</dbReference>
<reference evidence="1 2" key="1">
    <citation type="submission" date="2020-06" db="EMBL/GenBank/DDBJ databases">
        <title>Taxonomy, biology and ecology of Rhodococcus bacteria occurring in California pistachio and other woody hosts as revealed by genome sequence analyses.</title>
        <authorList>
            <person name="Gai Y."/>
            <person name="Riely B."/>
        </authorList>
    </citation>
    <scope>NUCLEOTIDE SEQUENCE [LARGE SCALE GENOMIC DNA]</scope>
    <source>
        <strain evidence="1 2">BP-284</strain>
    </source>
</reference>
<evidence type="ECO:0000313" key="2">
    <source>
        <dbReference type="Proteomes" id="UP001520140"/>
    </source>
</evidence>
<dbReference type="EMBL" id="JABUKG010000009">
    <property type="protein sequence ID" value="MBY6321293.1"/>
    <property type="molecule type" value="Genomic_DNA"/>
</dbReference>
<organism evidence="1 2">
    <name type="scientific">Rhodococcoides kroppenstedtii</name>
    <dbReference type="NCBI Taxonomy" id="293050"/>
    <lineage>
        <taxon>Bacteria</taxon>
        <taxon>Bacillati</taxon>
        <taxon>Actinomycetota</taxon>
        <taxon>Actinomycetes</taxon>
        <taxon>Mycobacteriales</taxon>
        <taxon>Nocardiaceae</taxon>
        <taxon>Rhodococcoides</taxon>
    </lineage>
</organism>
<accession>A0ABS7NUK4</accession>
<sequence>MQPGDHITLHPSATSTFEIVDLDDTHATVTPTGTDATAPGAYTFRIPRTHLTAT</sequence>
<protein>
    <submittedName>
        <fullName evidence="1">Uncharacterized protein</fullName>
    </submittedName>
</protein>
<dbReference type="Proteomes" id="UP001520140">
    <property type="component" value="Unassembled WGS sequence"/>
</dbReference>
<gene>
    <name evidence="1" type="ORF">HQ605_10690</name>
</gene>
<evidence type="ECO:0000313" key="1">
    <source>
        <dbReference type="EMBL" id="MBY6321293.1"/>
    </source>
</evidence>